<feature type="domain" description="Peptidase C39-like" evidence="2">
    <location>
        <begin position="101"/>
        <end position="265"/>
    </location>
</feature>
<proteinExistence type="predicted"/>
<evidence type="ECO:0000256" key="1">
    <source>
        <dbReference type="SAM" id="Phobius"/>
    </source>
</evidence>
<gene>
    <name evidence="3" type="ORF">N780_10050</name>
</gene>
<dbReference type="Proteomes" id="UP000030153">
    <property type="component" value="Unassembled WGS sequence"/>
</dbReference>
<dbReference type="Pfam" id="PF13529">
    <property type="entry name" value="Peptidase_C39_2"/>
    <property type="match status" value="1"/>
</dbReference>
<reference evidence="3 4" key="1">
    <citation type="submission" date="2013-08" db="EMBL/GenBank/DDBJ databases">
        <title>Genome of Pontibacillus chungwhensis.</title>
        <authorList>
            <person name="Wang Q."/>
            <person name="Wang G."/>
        </authorList>
    </citation>
    <scope>NUCLEOTIDE SEQUENCE [LARGE SCALE GENOMIC DNA]</scope>
    <source>
        <strain evidence="3 4">BH030062</strain>
    </source>
</reference>
<dbReference type="InterPro" id="IPR039563">
    <property type="entry name" value="Peptidase_C39_single_dom"/>
</dbReference>
<keyword evidence="1" id="KW-1133">Transmembrane helix</keyword>
<dbReference type="PANTHER" id="PTHR37806">
    <property type="entry name" value="LMO0724 PROTEIN"/>
    <property type="match status" value="1"/>
</dbReference>
<dbReference type="PIRSF" id="PIRSF032442">
    <property type="entry name" value="UCP032442"/>
    <property type="match status" value="1"/>
</dbReference>
<dbReference type="STRING" id="1385513.N780_10050"/>
<evidence type="ECO:0000259" key="2">
    <source>
        <dbReference type="Pfam" id="PF13529"/>
    </source>
</evidence>
<evidence type="ECO:0000313" key="4">
    <source>
        <dbReference type="Proteomes" id="UP000030153"/>
    </source>
</evidence>
<protein>
    <submittedName>
        <fullName evidence="3">Peptidase C39</fullName>
    </submittedName>
</protein>
<dbReference type="PANTHER" id="PTHR37806:SF1">
    <property type="entry name" value="PEPTIDASE C39-LIKE DOMAIN-CONTAINING PROTEIN"/>
    <property type="match status" value="1"/>
</dbReference>
<dbReference type="InterPro" id="IPR039564">
    <property type="entry name" value="Peptidase_C39-like"/>
</dbReference>
<sequence>MYIVLFSTSVVLAVLLWTISMKPNLRNSYKRLLKWYSVLFITCSLFTGMITVQTHKTTLQSLWNETSNVKHVSANQEKTGKEFWSAPLIEDYHLKQEVHIEIPTVTQYPELPRGCEVTSLSMLLSHYDYDVDKMMLAKKVKKSEEVYQNIDGQIYYGDPNEGFVGNMYNLNEPGYGVYHKPIASLARQFAGKRVDDFSGGSFYEILEHLDNGQPVWIITNTMYKHLPDHLFEDWITPNGKQKITMKEHSVVVTGYDSEHMYFNDPLTGQQKKAPRNDFKEAWVQMGKQAITIN</sequence>
<organism evidence="3 4">
    <name type="scientific">Pontibacillus chungwhensis BH030062</name>
    <dbReference type="NCBI Taxonomy" id="1385513"/>
    <lineage>
        <taxon>Bacteria</taxon>
        <taxon>Bacillati</taxon>
        <taxon>Bacillota</taxon>
        <taxon>Bacilli</taxon>
        <taxon>Bacillales</taxon>
        <taxon>Bacillaceae</taxon>
        <taxon>Pontibacillus</taxon>
    </lineage>
</organism>
<dbReference type="InterPro" id="IPR016997">
    <property type="entry name" value="UCP032442"/>
</dbReference>
<dbReference type="CDD" id="cd02549">
    <property type="entry name" value="Peptidase_C39A"/>
    <property type="match status" value="1"/>
</dbReference>
<dbReference type="AlphaFoldDB" id="A0A0A2USS4"/>
<accession>A0A0A2USS4</accession>
<dbReference type="eggNOG" id="COG4990">
    <property type="taxonomic scope" value="Bacteria"/>
</dbReference>
<keyword evidence="1" id="KW-0472">Membrane</keyword>
<keyword evidence="1" id="KW-0812">Transmembrane</keyword>
<name>A0A0A2USS4_9BACI</name>
<dbReference type="RefSeq" id="WP_036787550.1">
    <property type="nucleotide sequence ID" value="NZ_AVBG01000022.1"/>
</dbReference>
<dbReference type="EMBL" id="AVBG01000022">
    <property type="protein sequence ID" value="KGP89788.1"/>
    <property type="molecule type" value="Genomic_DNA"/>
</dbReference>
<keyword evidence="4" id="KW-1185">Reference proteome</keyword>
<evidence type="ECO:0000313" key="3">
    <source>
        <dbReference type="EMBL" id="KGP89788.1"/>
    </source>
</evidence>
<dbReference type="Gene3D" id="3.90.70.10">
    <property type="entry name" value="Cysteine proteinases"/>
    <property type="match status" value="1"/>
</dbReference>
<dbReference type="OrthoDB" id="1164310at2"/>
<comment type="caution">
    <text evidence="3">The sequence shown here is derived from an EMBL/GenBank/DDBJ whole genome shotgun (WGS) entry which is preliminary data.</text>
</comment>
<feature type="transmembrane region" description="Helical" evidence="1">
    <location>
        <begin position="34"/>
        <end position="52"/>
    </location>
</feature>